<evidence type="ECO:0000256" key="3">
    <source>
        <dbReference type="ARBA" id="ARBA00038493"/>
    </source>
</evidence>
<dbReference type="CDD" id="cd03141">
    <property type="entry name" value="GATase1_Hsp31_like"/>
    <property type="match status" value="1"/>
</dbReference>
<reference evidence="5" key="2">
    <citation type="submission" date="2020-09" db="EMBL/GenBank/DDBJ databases">
        <authorList>
            <person name="Sun Q."/>
            <person name="Ohkuma M."/>
        </authorList>
    </citation>
    <scope>NUCLEOTIDE SEQUENCE</scope>
    <source>
        <strain evidence="5">JCM 3131</strain>
    </source>
</reference>
<comment type="caution">
    <text evidence="5">The sequence shown here is derived from an EMBL/GenBank/DDBJ whole genome shotgun (WGS) entry which is preliminary data.</text>
</comment>
<dbReference type="PANTHER" id="PTHR48094:SF11">
    <property type="entry name" value="GLUTATHIONE-INDEPENDENT GLYOXALASE HSP31-RELATED"/>
    <property type="match status" value="1"/>
</dbReference>
<dbReference type="Proteomes" id="UP000620156">
    <property type="component" value="Unassembled WGS sequence"/>
</dbReference>
<dbReference type="GO" id="GO:0016301">
    <property type="term" value="F:kinase activity"/>
    <property type="evidence" value="ECO:0007669"/>
    <property type="project" value="UniProtKB-KW"/>
</dbReference>
<evidence type="ECO:0000256" key="1">
    <source>
        <dbReference type="ARBA" id="ARBA00023016"/>
    </source>
</evidence>
<dbReference type="PANTHER" id="PTHR48094">
    <property type="entry name" value="PROTEIN/NUCLEIC ACID DEGLYCASE DJ-1-RELATED"/>
    <property type="match status" value="1"/>
</dbReference>
<keyword evidence="5" id="KW-0808">Transferase</keyword>
<accession>A0A918EQA1</accession>
<dbReference type="InterPro" id="IPR029062">
    <property type="entry name" value="Class_I_gatase-like"/>
</dbReference>
<dbReference type="SUPFAM" id="SSF52317">
    <property type="entry name" value="Class I glutamine amidotransferase-like"/>
    <property type="match status" value="1"/>
</dbReference>
<dbReference type="Pfam" id="PF01965">
    <property type="entry name" value="DJ-1_PfpI"/>
    <property type="match status" value="1"/>
</dbReference>
<dbReference type="GO" id="GO:0019172">
    <property type="term" value="F:glyoxalase III activity"/>
    <property type="evidence" value="ECO:0007669"/>
    <property type="project" value="TreeGrafter"/>
</dbReference>
<dbReference type="EMBL" id="BMQK01000002">
    <property type="protein sequence ID" value="GGQ48002.1"/>
    <property type="molecule type" value="Genomic_DNA"/>
</dbReference>
<organism evidence="5 6">
    <name type="scientific">Streptomyces ruber</name>
    <dbReference type="NCBI Taxonomy" id="83378"/>
    <lineage>
        <taxon>Bacteria</taxon>
        <taxon>Bacillati</taxon>
        <taxon>Actinomycetota</taxon>
        <taxon>Actinomycetes</taxon>
        <taxon>Kitasatosporales</taxon>
        <taxon>Streptomycetaceae</taxon>
        <taxon>Streptomyces</taxon>
    </lineage>
</organism>
<evidence type="ECO:0000313" key="5">
    <source>
        <dbReference type="EMBL" id="GGQ48002.1"/>
    </source>
</evidence>
<dbReference type="RefSeq" id="WP_189215987.1">
    <property type="nucleotide sequence ID" value="NZ_BMQK01000002.1"/>
</dbReference>
<evidence type="ECO:0000259" key="4">
    <source>
        <dbReference type="Pfam" id="PF01965"/>
    </source>
</evidence>
<dbReference type="AlphaFoldDB" id="A0A918EQA1"/>
<dbReference type="Gene3D" id="3.40.50.880">
    <property type="match status" value="1"/>
</dbReference>
<keyword evidence="6" id="KW-1185">Reference proteome</keyword>
<reference evidence="5" key="1">
    <citation type="journal article" date="2014" name="Int. J. Syst. Evol. Microbiol.">
        <title>Complete genome sequence of Corynebacterium casei LMG S-19264T (=DSM 44701T), isolated from a smear-ripened cheese.</title>
        <authorList>
            <consortium name="US DOE Joint Genome Institute (JGI-PGF)"/>
            <person name="Walter F."/>
            <person name="Albersmeier A."/>
            <person name="Kalinowski J."/>
            <person name="Ruckert C."/>
        </authorList>
    </citation>
    <scope>NUCLEOTIDE SEQUENCE</scope>
    <source>
        <strain evidence="5">JCM 3131</strain>
    </source>
</reference>
<comment type="similarity">
    <text evidence="3">Belongs to the peptidase C56 family. HSP31-like subfamily.</text>
</comment>
<proteinExistence type="inferred from homology"/>
<protein>
    <submittedName>
        <fullName evidence="5">Dihydroxyacetone kinase</fullName>
    </submittedName>
</protein>
<name>A0A918EQA1_9ACTN</name>
<evidence type="ECO:0000313" key="6">
    <source>
        <dbReference type="Proteomes" id="UP000620156"/>
    </source>
</evidence>
<dbReference type="InterPro" id="IPR050325">
    <property type="entry name" value="Prot/Nucl_acid_deglycase"/>
</dbReference>
<dbReference type="GO" id="GO:0019243">
    <property type="term" value="P:methylglyoxal catabolic process to D-lactate via S-lactoyl-glutathione"/>
    <property type="evidence" value="ECO:0007669"/>
    <property type="project" value="TreeGrafter"/>
</dbReference>
<keyword evidence="1" id="KW-0346">Stress response</keyword>
<gene>
    <name evidence="5" type="ORF">GCM10010145_16420</name>
</gene>
<dbReference type="GO" id="GO:0005737">
    <property type="term" value="C:cytoplasm"/>
    <property type="evidence" value="ECO:0007669"/>
    <property type="project" value="TreeGrafter"/>
</dbReference>
<keyword evidence="2" id="KW-0456">Lyase</keyword>
<evidence type="ECO:0000256" key="2">
    <source>
        <dbReference type="ARBA" id="ARBA00023239"/>
    </source>
</evidence>
<sequence length="230" mass="24396">MTKQQQKRKVLFALTSHGELGDTGRTTGFYVPEVAHPAAVFRAEGYDIDFVSVRGGAPPQDGVDPEDEVVTAFLADPDHKAALESTRTAADVSAEDYDIIFYAGGHGAMWDFPGATELAALAAAVYERGGVVAAVCHGPAGLVDIRLSDGSHLVDGKQVACFTNEEEAAVGLADVVPFLLEDRLVERGARHTRTADFAEHAVADRRLVTGQNPASAVRVARLALAERGSR</sequence>
<dbReference type="InterPro" id="IPR002818">
    <property type="entry name" value="DJ-1/PfpI"/>
</dbReference>
<feature type="domain" description="DJ-1/PfpI" evidence="4">
    <location>
        <begin position="33"/>
        <end position="221"/>
    </location>
</feature>
<keyword evidence="5" id="KW-0418">Kinase</keyword>